<evidence type="ECO:0000256" key="5">
    <source>
        <dbReference type="ARBA" id="ARBA00023014"/>
    </source>
</evidence>
<dbReference type="InterPro" id="IPR006638">
    <property type="entry name" value="Elp3/MiaA/NifB-like_rSAM"/>
</dbReference>
<accession>A0A928KY13</accession>
<dbReference type="EMBL" id="SVNY01000006">
    <property type="protein sequence ID" value="MBE6834171.1"/>
    <property type="molecule type" value="Genomic_DNA"/>
</dbReference>
<evidence type="ECO:0000256" key="3">
    <source>
        <dbReference type="ARBA" id="ARBA00022723"/>
    </source>
</evidence>
<dbReference type="InterPro" id="IPR013785">
    <property type="entry name" value="Aldolase_TIM"/>
</dbReference>
<reference evidence="7" key="1">
    <citation type="submission" date="2019-04" db="EMBL/GenBank/DDBJ databases">
        <title>Evolution of Biomass-Degrading Anaerobic Consortia Revealed by Metagenomics.</title>
        <authorList>
            <person name="Peng X."/>
        </authorList>
    </citation>
    <scope>NUCLEOTIDE SEQUENCE</scope>
    <source>
        <strain evidence="7">SIG551</strain>
    </source>
</reference>
<dbReference type="SFLD" id="SFLDS00029">
    <property type="entry name" value="Radical_SAM"/>
    <property type="match status" value="1"/>
</dbReference>
<keyword evidence="5" id="KW-0411">Iron-sulfur</keyword>
<evidence type="ECO:0000313" key="8">
    <source>
        <dbReference type="Proteomes" id="UP000754750"/>
    </source>
</evidence>
<gene>
    <name evidence="7" type="ORF">E7512_11455</name>
</gene>
<proteinExistence type="predicted"/>
<dbReference type="SMART" id="SM00729">
    <property type="entry name" value="Elp3"/>
    <property type="match status" value="1"/>
</dbReference>
<evidence type="ECO:0000313" key="7">
    <source>
        <dbReference type="EMBL" id="MBE6834171.1"/>
    </source>
</evidence>
<sequence length="285" mass="32245">MHYEGTIFRPPSEADSLLVQVTVGCSWNKCTFCDMYSDKQFRVRNLDEIKADLVEGSRWRDQIRRIFLCDGDALVLKTPMLLEILGTIRELYPDLQAVRVYASAKDILRKSHEELCQLHEAGLEMVYIGLESGSDKVLEEVQKGITKAEMIAAAKAAADAGLRLSVSIISGLGGQELSREHILETADALNQMQPDYVGMLVLHAGNDTDMFRKIAEGTFRLPSAVQVLEEMKLLIETLDLKHCYYTSAHASNYIDVRGRLPEDKEAMLRNIERLTELVRKREARR</sequence>
<dbReference type="SUPFAM" id="SSF102114">
    <property type="entry name" value="Radical SAM enzymes"/>
    <property type="match status" value="1"/>
</dbReference>
<dbReference type="GO" id="GO:0003824">
    <property type="term" value="F:catalytic activity"/>
    <property type="evidence" value="ECO:0007669"/>
    <property type="project" value="InterPro"/>
</dbReference>
<dbReference type="CDD" id="cd01335">
    <property type="entry name" value="Radical_SAM"/>
    <property type="match status" value="1"/>
</dbReference>
<dbReference type="InterPro" id="IPR051198">
    <property type="entry name" value="BchE-like"/>
</dbReference>
<evidence type="ECO:0000256" key="4">
    <source>
        <dbReference type="ARBA" id="ARBA00023004"/>
    </source>
</evidence>
<dbReference type="PANTHER" id="PTHR43409">
    <property type="entry name" value="ANAEROBIC MAGNESIUM-PROTOPORPHYRIN IX MONOMETHYL ESTER CYCLASE-RELATED"/>
    <property type="match status" value="1"/>
</dbReference>
<evidence type="ECO:0000259" key="6">
    <source>
        <dbReference type="PROSITE" id="PS51918"/>
    </source>
</evidence>
<name>A0A928KY13_9FIRM</name>
<dbReference type="RefSeq" id="WP_326840718.1">
    <property type="nucleotide sequence ID" value="NZ_SVNY01000006.1"/>
</dbReference>
<comment type="cofactor">
    <cofactor evidence="1">
        <name>[4Fe-4S] cluster</name>
        <dbReference type="ChEBI" id="CHEBI:49883"/>
    </cofactor>
</comment>
<dbReference type="SFLD" id="SFLDG01082">
    <property type="entry name" value="B12-binding_domain_containing"/>
    <property type="match status" value="1"/>
</dbReference>
<dbReference type="AlphaFoldDB" id="A0A928KY13"/>
<evidence type="ECO:0000256" key="1">
    <source>
        <dbReference type="ARBA" id="ARBA00001966"/>
    </source>
</evidence>
<dbReference type="Gene3D" id="3.20.20.70">
    <property type="entry name" value="Aldolase class I"/>
    <property type="match status" value="1"/>
</dbReference>
<dbReference type="PANTHER" id="PTHR43409:SF4">
    <property type="entry name" value="RADICAL SAM SUPERFAMILY PROTEIN"/>
    <property type="match status" value="1"/>
</dbReference>
<dbReference type="Pfam" id="PF04055">
    <property type="entry name" value="Radical_SAM"/>
    <property type="match status" value="1"/>
</dbReference>
<comment type="caution">
    <text evidence="7">The sequence shown here is derived from an EMBL/GenBank/DDBJ whole genome shotgun (WGS) entry which is preliminary data.</text>
</comment>
<evidence type="ECO:0000256" key="2">
    <source>
        <dbReference type="ARBA" id="ARBA00022691"/>
    </source>
</evidence>
<keyword evidence="4" id="KW-0408">Iron</keyword>
<dbReference type="GO" id="GO:0051536">
    <property type="term" value="F:iron-sulfur cluster binding"/>
    <property type="evidence" value="ECO:0007669"/>
    <property type="project" value="UniProtKB-KW"/>
</dbReference>
<dbReference type="InterPro" id="IPR058240">
    <property type="entry name" value="rSAM_sf"/>
</dbReference>
<dbReference type="SFLD" id="SFLDG01095">
    <property type="entry name" value="Uncharacterised_Radical_SAM_Su"/>
    <property type="match status" value="1"/>
</dbReference>
<dbReference type="InterPro" id="IPR007197">
    <property type="entry name" value="rSAM"/>
</dbReference>
<keyword evidence="2" id="KW-0949">S-adenosyl-L-methionine</keyword>
<dbReference type="PROSITE" id="PS51918">
    <property type="entry name" value="RADICAL_SAM"/>
    <property type="match status" value="1"/>
</dbReference>
<dbReference type="GO" id="GO:0046872">
    <property type="term" value="F:metal ion binding"/>
    <property type="evidence" value="ECO:0007669"/>
    <property type="project" value="UniProtKB-KW"/>
</dbReference>
<organism evidence="7 8">
    <name type="scientific">Faecalispora sporosphaeroides</name>
    <dbReference type="NCBI Taxonomy" id="1549"/>
    <lineage>
        <taxon>Bacteria</taxon>
        <taxon>Bacillati</taxon>
        <taxon>Bacillota</taxon>
        <taxon>Clostridia</taxon>
        <taxon>Eubacteriales</taxon>
        <taxon>Oscillospiraceae</taxon>
        <taxon>Faecalispora</taxon>
    </lineage>
</organism>
<feature type="domain" description="Radical SAM core" evidence="6">
    <location>
        <begin position="9"/>
        <end position="241"/>
    </location>
</feature>
<keyword evidence="3" id="KW-0479">Metal-binding</keyword>
<dbReference type="Proteomes" id="UP000754750">
    <property type="component" value="Unassembled WGS sequence"/>
</dbReference>
<protein>
    <submittedName>
        <fullName evidence="7">Radical SAM protein</fullName>
    </submittedName>
</protein>